<dbReference type="EMBL" id="CP017839">
    <property type="protein sequence ID" value="APA98066.1"/>
    <property type="molecule type" value="Genomic_DNA"/>
</dbReference>
<evidence type="ECO:0000259" key="2">
    <source>
        <dbReference type="Pfam" id="PF11738"/>
    </source>
</evidence>
<dbReference type="Gene3D" id="3.90.640.20">
    <property type="entry name" value="Heat-shock cognate protein, ATPase"/>
    <property type="match status" value="1"/>
</dbReference>
<keyword evidence="5" id="KW-1185">Reference proteome</keyword>
<dbReference type="AlphaFoldDB" id="A0ABC9Z300"/>
<dbReference type="GeneID" id="93375495"/>
<dbReference type="RefSeq" id="WP_052086919.1">
    <property type="nucleotide sequence ID" value="NZ_AP017900.1"/>
</dbReference>
<dbReference type="Proteomes" id="UP000180166">
    <property type="component" value="Chromosome"/>
</dbReference>
<protein>
    <recommendedName>
        <fullName evidence="2">DUF3298 domain-containing protein</fullName>
    </recommendedName>
</protein>
<name>A0ABC9Z300_9NOCA</name>
<dbReference type="EMBL" id="BBYQ01000137">
    <property type="protein sequence ID" value="GAP32008.1"/>
    <property type="molecule type" value="Genomic_DNA"/>
</dbReference>
<keyword evidence="1" id="KW-0732">Signal</keyword>
<sequence length="262" mass="27979">MRVKSAAVLALCAVSFGLAACNSPQTPAGGTTVTPTAPVTVTPTSASPGDAQAQGADRFYVLDDEFKDTKGALTYDVHVPQLGYRGKGGNFEAARGFNDCMVFRFNDFLTQYAKAQWIKDDSRNSEVEHIGEHVLSGLLWVSVYGGGAHPFTVESTCVVNVDNAESLTLKDVFTNENKGLEVLSAQAAKLLPTTRAGDGYTKAGITPTREHFQVWTATPQGMHVYFQQGQVGPEAAGPVDITVPWSALKSQLKPGMYEALSS</sequence>
<evidence type="ECO:0000313" key="4">
    <source>
        <dbReference type="EMBL" id="GAP32008.1"/>
    </source>
</evidence>
<accession>A0ABC9Z300</accession>
<evidence type="ECO:0000313" key="5">
    <source>
        <dbReference type="Proteomes" id="UP000037179"/>
    </source>
</evidence>
<organism evidence="4 5">
    <name type="scientific">Nocardia seriolae</name>
    <dbReference type="NCBI Taxonomy" id="37332"/>
    <lineage>
        <taxon>Bacteria</taxon>
        <taxon>Bacillati</taxon>
        <taxon>Actinomycetota</taxon>
        <taxon>Actinomycetes</taxon>
        <taxon>Mycobacteriales</taxon>
        <taxon>Nocardiaceae</taxon>
        <taxon>Nocardia</taxon>
    </lineage>
</organism>
<dbReference type="InterPro" id="IPR021729">
    <property type="entry name" value="DUF3298"/>
</dbReference>
<proteinExistence type="predicted"/>
<feature type="domain" description="DUF3298" evidence="2">
    <location>
        <begin position="170"/>
        <end position="246"/>
    </location>
</feature>
<dbReference type="Pfam" id="PF11738">
    <property type="entry name" value="DUF3298"/>
    <property type="match status" value="1"/>
</dbReference>
<evidence type="ECO:0000313" key="3">
    <source>
        <dbReference type="EMBL" id="APA98066.1"/>
    </source>
</evidence>
<evidence type="ECO:0000313" key="6">
    <source>
        <dbReference type="Proteomes" id="UP000180166"/>
    </source>
</evidence>
<evidence type="ECO:0000256" key="1">
    <source>
        <dbReference type="SAM" id="SignalP"/>
    </source>
</evidence>
<gene>
    <name evidence="3" type="ORF">NS506_04018</name>
    <name evidence="4" type="ORF">NSK11_contig00137-0006</name>
</gene>
<reference evidence="5" key="1">
    <citation type="submission" date="2015-07" db="EMBL/GenBank/DDBJ databases">
        <title>Nocardia seriolae U-1 whole genome shotgun sequence.</title>
        <authorList>
            <person name="Imajoh M."/>
            <person name="Fukumoto Y."/>
            <person name="Sukeda M."/>
            <person name="Yamane J."/>
            <person name="Yamasaki K."/>
            <person name="Shimizu M."/>
            <person name="Ohnishi K."/>
            <person name="Oshima S."/>
        </authorList>
    </citation>
    <scope>NUCLEOTIDE SEQUENCE [LARGE SCALE GENOMIC DNA]</scope>
    <source>
        <strain evidence="5">U-1</strain>
    </source>
</reference>
<dbReference type="InterPro" id="IPR037126">
    <property type="entry name" value="PdaC/RsiV-like_sf"/>
</dbReference>
<feature type="chain" id="PRO_5044722433" description="DUF3298 domain-containing protein" evidence="1">
    <location>
        <begin position="20"/>
        <end position="262"/>
    </location>
</feature>
<dbReference type="SMR" id="A0ABC9Z300"/>
<feature type="signal peptide" evidence="1">
    <location>
        <begin position="1"/>
        <end position="19"/>
    </location>
</feature>
<reference evidence="3 6" key="3">
    <citation type="submission" date="2016-10" db="EMBL/GenBank/DDBJ databases">
        <title>Genome sequence of Nocardia seriolae strain EM150506, isolated from Anguila japonica.</title>
        <authorList>
            <person name="Han H.-J."/>
        </authorList>
    </citation>
    <scope>NUCLEOTIDE SEQUENCE [LARGE SCALE GENOMIC DNA]</scope>
    <source>
        <strain evidence="3 6">EM150506</strain>
    </source>
</reference>
<dbReference type="PROSITE" id="PS51257">
    <property type="entry name" value="PROKAR_LIPOPROTEIN"/>
    <property type="match status" value="1"/>
</dbReference>
<reference evidence="4 5" key="2">
    <citation type="journal article" date="2016" name="Genome Announc.">
        <title>Draft Genome Sequence of Erythromycin- and Oxytetracycline-Sensitive Nocardia seriolae Strain U-1 (NBRC 110359).</title>
        <authorList>
            <person name="Imajoh M."/>
            <person name="Sukeda M."/>
            <person name="Shimizu M."/>
            <person name="Yamane J."/>
            <person name="Ohnishi K."/>
            <person name="Oshima S."/>
        </authorList>
    </citation>
    <scope>NUCLEOTIDE SEQUENCE [LARGE SCALE GENOMIC DNA]</scope>
    <source>
        <strain evidence="4 5">U-1</strain>
    </source>
</reference>
<dbReference type="KEGG" id="nsr:NS506_04018"/>
<dbReference type="Proteomes" id="UP000037179">
    <property type="component" value="Unassembled WGS sequence"/>
</dbReference>